<gene>
    <name evidence="4" type="primary">LOC103600879</name>
</gene>
<dbReference type="Proteomes" id="UP000694923">
    <property type="component" value="Unplaced"/>
</dbReference>
<name>A0ABM0RS42_GALVR</name>
<feature type="non-terminal residue" evidence="4">
    <location>
        <position position="474"/>
    </location>
</feature>
<dbReference type="InterPro" id="IPR040525">
    <property type="entry name" value="UGGT_TRXL_4"/>
</dbReference>
<organism evidence="3 4">
    <name type="scientific">Galeopterus variegatus</name>
    <name type="common">Malayan flying lemur</name>
    <name type="synonym">Cynocephalus variegatus</name>
    <dbReference type="NCBI Taxonomy" id="482537"/>
    <lineage>
        <taxon>Eukaryota</taxon>
        <taxon>Metazoa</taxon>
        <taxon>Chordata</taxon>
        <taxon>Craniata</taxon>
        <taxon>Vertebrata</taxon>
        <taxon>Euteleostomi</taxon>
        <taxon>Mammalia</taxon>
        <taxon>Eutheria</taxon>
        <taxon>Euarchontoglires</taxon>
        <taxon>Dermoptera</taxon>
        <taxon>Cynocephalidae</taxon>
        <taxon>Galeopterus</taxon>
    </lineage>
</organism>
<accession>A0ABM0RS42</accession>
<dbReference type="PANTHER" id="PTHR11226">
    <property type="entry name" value="UDP-GLUCOSE GLYCOPROTEIN:GLUCOSYLTRANSFERASE"/>
    <property type="match status" value="1"/>
</dbReference>
<proteinExistence type="predicted"/>
<protein>
    <submittedName>
        <fullName evidence="4">UDP-glucose:glycoprotein glucosyltransferase 2-like</fullName>
    </submittedName>
</protein>
<dbReference type="Pfam" id="PF18403">
    <property type="entry name" value="Thioredoxin_15"/>
    <property type="match status" value="1"/>
</dbReference>
<sequence length="474" mass="53979">MSIRVFFLSYGLEYKGLTAQMQEASSRRSVKPLVYDAELNAPIRPGFTLDMERKVLSIPKHFSLSSAGANFYKMTGLGPLPQALYNGEPFSHEEMNIKELEMAVLQKMMDASEYLQQEVLMDTLNDQTEAIDFLMDKDNVVPRINSLILHSKYQYLNLISTSVTADVEDFSTFFFLDSQDKSAVIAKNMYYLTPEDDDVISTVTFWIIADFDKPSGRKLLYNALKHMETNDYSRWGIIYNPSSKINEENTAISRGILAAFLTQKNSFLRSFLRKLAKENTATAVYSGDKIKTFLTKGMDKNAFEKKYNTVGVNIFRTHQLFCQDVLKLRPGEMGIVSNGKFLGPLNEDFYAEDFYLLEKITFSSLLEEIIDIVENMEINPKNVSDFVMKVDALVSSLPKGKSRYDVTFLKESYSIIKINPQENDVFFEVIAIVDPLTREAQKMAQLLAVLGKIINMKIKLFMNCKGKLSEAPLE</sequence>
<dbReference type="PANTHER" id="PTHR11226:SF1">
    <property type="entry name" value="UDP-GLUCOSE:GLYCOPROTEIN GLUCOSYLTRANSFERASE 2"/>
    <property type="match status" value="1"/>
</dbReference>
<evidence type="ECO:0000259" key="1">
    <source>
        <dbReference type="Pfam" id="PF18402"/>
    </source>
</evidence>
<dbReference type="InterPro" id="IPR040692">
    <property type="entry name" value="UGGT_TRXL_3"/>
</dbReference>
<evidence type="ECO:0000313" key="3">
    <source>
        <dbReference type="Proteomes" id="UP000694923"/>
    </source>
</evidence>
<feature type="domain" description="UDP-glucose:glycoprotein glucosyltransferase thioredoxin-like" evidence="2">
    <location>
        <begin position="176"/>
        <end position="395"/>
    </location>
</feature>
<dbReference type="GeneID" id="103600879"/>
<dbReference type="InterPro" id="IPR009448">
    <property type="entry name" value="UDP-g_GGtrans"/>
</dbReference>
<dbReference type="Pfam" id="PF18402">
    <property type="entry name" value="Thioredoxin_14"/>
    <property type="match status" value="1"/>
</dbReference>
<reference evidence="4" key="1">
    <citation type="submission" date="2025-08" db="UniProtKB">
        <authorList>
            <consortium name="RefSeq"/>
        </authorList>
    </citation>
    <scope>IDENTIFICATION</scope>
</reference>
<feature type="domain" description="UGGT thioredoxin-like" evidence="1">
    <location>
        <begin position="65"/>
        <end position="148"/>
    </location>
</feature>
<keyword evidence="3" id="KW-1185">Reference proteome</keyword>
<evidence type="ECO:0000313" key="4">
    <source>
        <dbReference type="RefSeq" id="XP_008583433.1"/>
    </source>
</evidence>
<dbReference type="RefSeq" id="XP_008583433.1">
    <property type="nucleotide sequence ID" value="XM_008585211.1"/>
</dbReference>
<evidence type="ECO:0000259" key="2">
    <source>
        <dbReference type="Pfam" id="PF18403"/>
    </source>
</evidence>